<dbReference type="RefSeq" id="WP_011991240.1">
    <property type="nucleotide sequence ID" value="NC_009712.1"/>
</dbReference>
<accession>A7I4U1</accession>
<proteinExistence type="predicted"/>
<dbReference type="HOGENOM" id="CLU_1381388_0_0_2"/>
<name>A7I4U1_METB6</name>
<gene>
    <name evidence="2" type="ordered locus">Mboo_0230</name>
</gene>
<sequence>MWPNKQHTLGWVFVSRMIGIICFLIVVVLANILTFYIANPLYHAGVDFLNLNFWLLILIGIIIFIADIFGALPFPLNLPAPIIKAIGSVFIIAFVLRVFQWVDSTTGNDIYHYFWLLSFVIVPVVFIIVLLAGYYEILCDLWAKAKIRDESDLVVHASASDLPPSSPSAKSWEDVGAELRMMLYDLFHRFREEIRRR</sequence>
<feature type="transmembrane region" description="Helical" evidence="1">
    <location>
        <begin position="12"/>
        <end position="39"/>
    </location>
</feature>
<dbReference type="AlphaFoldDB" id="A7I4U1"/>
<evidence type="ECO:0000256" key="1">
    <source>
        <dbReference type="SAM" id="Phobius"/>
    </source>
</evidence>
<reference evidence="3" key="1">
    <citation type="journal article" date="2015" name="Microbiology">
        <title>Genome of Methanoregula boonei 6A8 reveals adaptations to oligotrophic peatland environments.</title>
        <authorList>
            <person name="Braeuer S."/>
            <person name="Cadillo-Quiroz H."/>
            <person name="Kyrpides N."/>
            <person name="Woyke T."/>
            <person name="Goodwin L."/>
            <person name="Detter C."/>
            <person name="Podell S."/>
            <person name="Yavitt J.B."/>
            <person name="Zinder S.H."/>
        </authorList>
    </citation>
    <scope>NUCLEOTIDE SEQUENCE [LARGE SCALE GENOMIC DNA]</scope>
    <source>
        <strain evidence="3">DSM 21154 / JCM 14090 / 6A8</strain>
    </source>
</reference>
<feature type="transmembrane region" description="Helical" evidence="1">
    <location>
        <begin position="51"/>
        <end position="70"/>
    </location>
</feature>
<dbReference type="EMBL" id="CP000780">
    <property type="protein sequence ID" value="ABS54752.1"/>
    <property type="molecule type" value="Genomic_DNA"/>
</dbReference>
<keyword evidence="3" id="KW-1185">Reference proteome</keyword>
<dbReference type="KEGG" id="mbn:Mboo_0230"/>
<feature type="transmembrane region" description="Helical" evidence="1">
    <location>
        <begin position="114"/>
        <end position="138"/>
    </location>
</feature>
<keyword evidence="1" id="KW-0472">Membrane</keyword>
<organism evidence="2 3">
    <name type="scientific">Methanoregula boonei (strain DSM 21154 / JCM 14090 / 6A8)</name>
    <dbReference type="NCBI Taxonomy" id="456442"/>
    <lineage>
        <taxon>Archaea</taxon>
        <taxon>Methanobacteriati</taxon>
        <taxon>Methanobacteriota</taxon>
        <taxon>Stenosarchaea group</taxon>
        <taxon>Methanomicrobia</taxon>
        <taxon>Methanomicrobiales</taxon>
        <taxon>Methanoregulaceae</taxon>
        <taxon>Methanoregula</taxon>
    </lineage>
</organism>
<feature type="transmembrane region" description="Helical" evidence="1">
    <location>
        <begin position="82"/>
        <end position="102"/>
    </location>
</feature>
<protein>
    <submittedName>
        <fullName evidence="2">Uncharacterized protein</fullName>
    </submittedName>
</protein>
<dbReference type="GeneID" id="5410473"/>
<evidence type="ECO:0000313" key="2">
    <source>
        <dbReference type="EMBL" id="ABS54752.1"/>
    </source>
</evidence>
<dbReference type="eggNOG" id="arCOG09577">
    <property type="taxonomic scope" value="Archaea"/>
</dbReference>
<dbReference type="OrthoDB" id="385186at2157"/>
<dbReference type="Proteomes" id="UP000002408">
    <property type="component" value="Chromosome"/>
</dbReference>
<keyword evidence="1" id="KW-1133">Transmembrane helix</keyword>
<keyword evidence="1" id="KW-0812">Transmembrane</keyword>
<evidence type="ECO:0000313" key="3">
    <source>
        <dbReference type="Proteomes" id="UP000002408"/>
    </source>
</evidence>